<organism evidence="1 2">
    <name type="scientific">Helicobacter pylori Hp P-2</name>
    <dbReference type="NCBI Taxonomy" id="992073"/>
    <lineage>
        <taxon>Bacteria</taxon>
        <taxon>Pseudomonadati</taxon>
        <taxon>Campylobacterota</taxon>
        <taxon>Epsilonproteobacteria</taxon>
        <taxon>Campylobacterales</taxon>
        <taxon>Helicobacteraceae</taxon>
        <taxon>Helicobacter</taxon>
    </lineage>
</organism>
<accession>J0ELW1</accession>
<gene>
    <name evidence="1" type="ORF">HPHPP2_0625</name>
</gene>
<comment type="caution">
    <text evidence="1">The sequence shown here is derived from an EMBL/GenBank/DDBJ whole genome shotgun (WGS) entry which is preliminary data.</text>
</comment>
<protein>
    <submittedName>
        <fullName evidence="1">Uncharacterized protein</fullName>
    </submittedName>
</protein>
<name>J0ELW1_HELPX</name>
<sequence>MFLSPNYSKFFSILIWKTTTYQKQITNTLDAELFLKNAHLNLKSWGFRI</sequence>
<proteinExistence type="predicted"/>
<reference evidence="1 2" key="1">
    <citation type="journal article" date="2013" name="Pathog. Dis.">
        <title>Genome sequences of 65 Helicobacter pylori strains isolated from asymptomatic individuals and patients with gastric cancer, peptic ulcer disease, or gastritis.</title>
        <authorList>
            <person name="Blanchard T.G."/>
            <person name="Czinn S.J."/>
            <person name="Correa P."/>
            <person name="Nakazawa T."/>
            <person name="Keelan M."/>
            <person name="Morningstar L."/>
            <person name="Santana-Cruz I."/>
            <person name="Maroo A."/>
            <person name="McCracken C."/>
            <person name="Shefchek K."/>
            <person name="Daugherty S."/>
            <person name="Song Y."/>
            <person name="Fraser C.M."/>
            <person name="Fricke W.F."/>
        </authorList>
    </citation>
    <scope>NUCLEOTIDE SEQUENCE [LARGE SCALE GENOMIC DNA]</scope>
    <source>
        <strain evidence="1 2">Hp P-2</strain>
    </source>
</reference>
<evidence type="ECO:0000313" key="2">
    <source>
        <dbReference type="Proteomes" id="UP000004326"/>
    </source>
</evidence>
<dbReference type="EMBL" id="AKPJ01000001">
    <property type="protein sequence ID" value="EJB99913.1"/>
    <property type="molecule type" value="Genomic_DNA"/>
</dbReference>
<dbReference type="Proteomes" id="UP000004326">
    <property type="component" value="Unassembled WGS sequence"/>
</dbReference>
<evidence type="ECO:0000313" key="1">
    <source>
        <dbReference type="EMBL" id="EJB99913.1"/>
    </source>
</evidence>
<dbReference type="AlphaFoldDB" id="J0ELW1"/>